<reference evidence="1" key="3">
    <citation type="journal article" date="2017" name="Nature">
        <title>Genome sequence of the progenitor of the wheat D genome Aegilops tauschii.</title>
        <authorList>
            <person name="Luo M.C."/>
            <person name="Gu Y.Q."/>
            <person name="Puiu D."/>
            <person name="Wang H."/>
            <person name="Twardziok S.O."/>
            <person name="Deal K.R."/>
            <person name="Huo N."/>
            <person name="Zhu T."/>
            <person name="Wang L."/>
            <person name="Wang Y."/>
            <person name="McGuire P.E."/>
            <person name="Liu S."/>
            <person name="Long H."/>
            <person name="Ramasamy R.K."/>
            <person name="Rodriguez J.C."/>
            <person name="Van S.L."/>
            <person name="Yuan L."/>
            <person name="Wang Z."/>
            <person name="Xia Z."/>
            <person name="Xiao L."/>
            <person name="Anderson O.D."/>
            <person name="Ouyang S."/>
            <person name="Liang Y."/>
            <person name="Zimin A.V."/>
            <person name="Pertea G."/>
            <person name="Qi P."/>
            <person name="Bennetzen J.L."/>
            <person name="Dai X."/>
            <person name="Dawson M.W."/>
            <person name="Muller H.G."/>
            <person name="Kugler K."/>
            <person name="Rivarola-Duarte L."/>
            <person name="Spannagl M."/>
            <person name="Mayer K.F.X."/>
            <person name="Lu F.H."/>
            <person name="Bevan M.W."/>
            <person name="Leroy P."/>
            <person name="Li P."/>
            <person name="You F.M."/>
            <person name="Sun Q."/>
            <person name="Liu Z."/>
            <person name="Lyons E."/>
            <person name="Wicker T."/>
            <person name="Salzberg S.L."/>
            <person name="Devos K.M."/>
            <person name="Dvorak J."/>
        </authorList>
    </citation>
    <scope>NUCLEOTIDE SEQUENCE [LARGE SCALE GENOMIC DNA]</scope>
    <source>
        <strain evidence="1">cv. AL8/78</strain>
    </source>
</reference>
<dbReference type="Proteomes" id="UP000015105">
    <property type="component" value="Chromosome 5D"/>
</dbReference>
<dbReference type="Gene3D" id="2.30.42.10">
    <property type="match status" value="1"/>
</dbReference>
<organism evidence="1 2">
    <name type="scientific">Aegilops tauschii subsp. strangulata</name>
    <name type="common">Goatgrass</name>
    <dbReference type="NCBI Taxonomy" id="200361"/>
    <lineage>
        <taxon>Eukaryota</taxon>
        <taxon>Viridiplantae</taxon>
        <taxon>Streptophyta</taxon>
        <taxon>Embryophyta</taxon>
        <taxon>Tracheophyta</taxon>
        <taxon>Spermatophyta</taxon>
        <taxon>Magnoliopsida</taxon>
        <taxon>Liliopsida</taxon>
        <taxon>Poales</taxon>
        <taxon>Poaceae</taxon>
        <taxon>BOP clade</taxon>
        <taxon>Pooideae</taxon>
        <taxon>Triticodae</taxon>
        <taxon>Triticeae</taxon>
        <taxon>Triticinae</taxon>
        <taxon>Aegilops</taxon>
    </lineage>
</organism>
<dbReference type="PANTHER" id="PTHR47389:SF5">
    <property type="entry name" value="OS09G0436700 PROTEIN"/>
    <property type="match status" value="1"/>
</dbReference>
<sequence>MNVFLANDQFLQRGVGGPLMDFDGNIIGMNFYDKKETPFVPGFIMLKCLQHFNDFGRVIRPLHGLRVKTLHEEQLTVLEKIHLVFPGVCGVIVEKVQVPSPEHSEIKAGDSGVMVDKIEVHSPEHSEIKVGDIITHVDGIPFSSAAEVVVILFLDGINPSQLPSLLTLPGSTNHAAKLITYA</sequence>
<reference evidence="2" key="2">
    <citation type="journal article" date="2017" name="Nat. Plants">
        <title>The Aegilops tauschii genome reveals multiple impacts of transposons.</title>
        <authorList>
            <person name="Zhao G."/>
            <person name="Zou C."/>
            <person name="Li K."/>
            <person name="Wang K."/>
            <person name="Li T."/>
            <person name="Gao L."/>
            <person name="Zhang X."/>
            <person name="Wang H."/>
            <person name="Yang Z."/>
            <person name="Liu X."/>
            <person name="Jiang W."/>
            <person name="Mao L."/>
            <person name="Kong X."/>
            <person name="Jiao Y."/>
            <person name="Jia J."/>
        </authorList>
    </citation>
    <scope>NUCLEOTIDE SEQUENCE [LARGE SCALE GENOMIC DNA]</scope>
    <source>
        <strain evidence="2">cv. AL8/78</strain>
    </source>
</reference>
<evidence type="ECO:0008006" key="3">
    <source>
        <dbReference type="Google" id="ProtNLM"/>
    </source>
</evidence>
<reference evidence="1" key="5">
    <citation type="journal article" date="2021" name="G3 (Bethesda)">
        <title>Aegilops tauschii genome assembly Aet v5.0 features greater sequence contiguity and improved annotation.</title>
        <authorList>
            <person name="Wang L."/>
            <person name="Zhu T."/>
            <person name="Rodriguez J.C."/>
            <person name="Deal K.R."/>
            <person name="Dubcovsky J."/>
            <person name="McGuire P.E."/>
            <person name="Lux T."/>
            <person name="Spannagl M."/>
            <person name="Mayer K.F.X."/>
            <person name="Baldrich P."/>
            <person name="Meyers B.C."/>
            <person name="Huo N."/>
            <person name="Gu Y.Q."/>
            <person name="Zhou H."/>
            <person name="Devos K.M."/>
            <person name="Bennetzen J.L."/>
            <person name="Unver T."/>
            <person name="Budak H."/>
            <person name="Gulick P.J."/>
            <person name="Galiba G."/>
            <person name="Kalapos B."/>
            <person name="Nelson D.R."/>
            <person name="Li P."/>
            <person name="You F.M."/>
            <person name="Luo M.C."/>
            <person name="Dvorak J."/>
        </authorList>
    </citation>
    <scope>NUCLEOTIDE SEQUENCE [LARGE SCALE GENOMIC DNA]</scope>
    <source>
        <strain evidence="1">cv. AL8/78</strain>
    </source>
</reference>
<evidence type="ECO:0000313" key="1">
    <source>
        <dbReference type="EnsemblPlants" id="AET5Gv20522700.32"/>
    </source>
</evidence>
<proteinExistence type="predicted"/>
<reference evidence="2" key="1">
    <citation type="journal article" date="2014" name="Science">
        <title>Ancient hybridizations among the ancestral genomes of bread wheat.</title>
        <authorList>
            <consortium name="International Wheat Genome Sequencing Consortium,"/>
            <person name="Marcussen T."/>
            <person name="Sandve S.R."/>
            <person name="Heier L."/>
            <person name="Spannagl M."/>
            <person name="Pfeifer M."/>
            <person name="Jakobsen K.S."/>
            <person name="Wulff B.B."/>
            <person name="Steuernagel B."/>
            <person name="Mayer K.F."/>
            <person name="Olsen O.A."/>
        </authorList>
    </citation>
    <scope>NUCLEOTIDE SEQUENCE [LARGE SCALE GENOMIC DNA]</scope>
    <source>
        <strain evidence="2">cv. AL8/78</strain>
    </source>
</reference>
<accession>A0A453KV32</accession>
<reference evidence="1" key="4">
    <citation type="submission" date="2019-03" db="UniProtKB">
        <authorList>
            <consortium name="EnsemblPlants"/>
        </authorList>
    </citation>
    <scope>IDENTIFICATION</scope>
</reference>
<protein>
    <recommendedName>
        <fullName evidence="3">PDZ domain-containing protein</fullName>
    </recommendedName>
</protein>
<dbReference type="EnsemblPlants" id="AET5Gv20522700.32">
    <property type="protein sequence ID" value="AET5Gv20522700.32"/>
    <property type="gene ID" value="AET5Gv20522700"/>
</dbReference>
<dbReference type="InterPro" id="IPR036034">
    <property type="entry name" value="PDZ_sf"/>
</dbReference>
<keyword evidence="2" id="KW-1185">Reference proteome</keyword>
<name>A0A453KV32_AEGTS</name>
<dbReference type="Gramene" id="AET5Gv20522700.32">
    <property type="protein sequence ID" value="AET5Gv20522700.32"/>
    <property type="gene ID" value="AET5Gv20522700"/>
</dbReference>
<dbReference type="AlphaFoldDB" id="A0A453KV32"/>
<evidence type="ECO:0000313" key="2">
    <source>
        <dbReference type="Proteomes" id="UP000015105"/>
    </source>
</evidence>
<dbReference type="PANTHER" id="PTHR47389">
    <property type="entry name" value="OS09G0436400 PROTEIN"/>
    <property type="match status" value="1"/>
</dbReference>
<dbReference type="SUPFAM" id="SSF50156">
    <property type="entry name" value="PDZ domain-like"/>
    <property type="match status" value="1"/>
</dbReference>